<organism evidence="8 9">
    <name type="scientific">Megalops atlanticus</name>
    <name type="common">Tarpon</name>
    <name type="synonym">Clupea gigantea</name>
    <dbReference type="NCBI Taxonomy" id="7932"/>
    <lineage>
        <taxon>Eukaryota</taxon>
        <taxon>Metazoa</taxon>
        <taxon>Chordata</taxon>
        <taxon>Craniata</taxon>
        <taxon>Vertebrata</taxon>
        <taxon>Euteleostomi</taxon>
        <taxon>Actinopterygii</taxon>
        <taxon>Neopterygii</taxon>
        <taxon>Teleostei</taxon>
        <taxon>Elopiformes</taxon>
        <taxon>Megalopidae</taxon>
        <taxon>Megalops</taxon>
    </lineage>
</organism>
<dbReference type="Gene3D" id="1.20.82.10">
    <property type="entry name" value="ADP Ribosyl Cyclase, Chain A, domain 1"/>
    <property type="match status" value="1"/>
</dbReference>
<dbReference type="AlphaFoldDB" id="A0A9D3QFB9"/>
<dbReference type="GO" id="GO:0016849">
    <property type="term" value="F:phosphorus-oxygen lyase activity"/>
    <property type="evidence" value="ECO:0007669"/>
    <property type="project" value="TreeGrafter"/>
</dbReference>
<evidence type="ECO:0000256" key="3">
    <source>
        <dbReference type="ARBA" id="ARBA00022679"/>
    </source>
</evidence>
<protein>
    <recommendedName>
        <fullName evidence="2">ADP-ribosyl cyclase/cyclic ADP-ribose hydrolase</fullName>
        <ecNumber evidence="2">3.2.2.6</ecNumber>
    </recommendedName>
</protein>
<comment type="similarity">
    <text evidence="1">Belongs to the ADP-ribosyl cyclase family.</text>
</comment>
<dbReference type="GO" id="GO:0016740">
    <property type="term" value="F:transferase activity"/>
    <property type="evidence" value="ECO:0007669"/>
    <property type="project" value="UniProtKB-KW"/>
</dbReference>
<accession>A0A9D3QFB9</accession>
<gene>
    <name evidence="8" type="ORF">MATL_G00032470</name>
</gene>
<reference evidence="8" key="1">
    <citation type="submission" date="2021-01" db="EMBL/GenBank/DDBJ databases">
        <authorList>
            <person name="Zahm M."/>
            <person name="Roques C."/>
            <person name="Cabau C."/>
            <person name="Klopp C."/>
            <person name="Donnadieu C."/>
            <person name="Jouanno E."/>
            <person name="Lampietro C."/>
            <person name="Louis A."/>
            <person name="Herpin A."/>
            <person name="Echchiki A."/>
            <person name="Berthelot C."/>
            <person name="Parey E."/>
            <person name="Roest-Crollius H."/>
            <person name="Braasch I."/>
            <person name="Postlethwait J."/>
            <person name="Bobe J."/>
            <person name="Montfort J."/>
            <person name="Bouchez O."/>
            <person name="Begum T."/>
            <person name="Mejri S."/>
            <person name="Adams A."/>
            <person name="Chen W.-J."/>
            <person name="Guiguen Y."/>
        </authorList>
    </citation>
    <scope>NUCLEOTIDE SEQUENCE</scope>
    <source>
        <strain evidence="8">YG-15Mar2019-1</strain>
        <tissue evidence="8">Brain</tissue>
    </source>
</reference>
<dbReference type="InterPro" id="IPR003193">
    <property type="entry name" value="ADP-ribosyl_cyclase"/>
</dbReference>
<keyword evidence="5" id="KW-0520">NAD</keyword>
<dbReference type="GO" id="GO:0030890">
    <property type="term" value="P:positive regulation of B cell proliferation"/>
    <property type="evidence" value="ECO:0007669"/>
    <property type="project" value="TreeGrafter"/>
</dbReference>
<evidence type="ECO:0000313" key="9">
    <source>
        <dbReference type="Proteomes" id="UP001046870"/>
    </source>
</evidence>
<dbReference type="SUPFAM" id="SSF52309">
    <property type="entry name" value="N-(deoxy)ribosyltransferase-like"/>
    <property type="match status" value="1"/>
</dbReference>
<dbReference type="GO" id="GO:0061809">
    <property type="term" value="F:NAD+ nucleosidase activity, cyclic ADP-ribose generating"/>
    <property type="evidence" value="ECO:0007669"/>
    <property type="project" value="UniProtKB-EC"/>
</dbReference>
<dbReference type="Proteomes" id="UP001046870">
    <property type="component" value="Chromosome 2"/>
</dbReference>
<evidence type="ECO:0000256" key="6">
    <source>
        <dbReference type="ARBA" id="ARBA00023157"/>
    </source>
</evidence>
<evidence type="ECO:0000256" key="1">
    <source>
        <dbReference type="ARBA" id="ARBA00005406"/>
    </source>
</evidence>
<dbReference type="Pfam" id="PF02267">
    <property type="entry name" value="Rib_hydrolayse"/>
    <property type="match status" value="1"/>
</dbReference>
<keyword evidence="7" id="KW-0732">Signal</keyword>
<name>A0A9D3QFB9_MEGAT</name>
<dbReference type="PANTHER" id="PTHR10912">
    <property type="entry name" value="ADP-RIBOSYL CYCLASE"/>
    <property type="match status" value="1"/>
</dbReference>
<feature type="chain" id="PRO_5039533479" description="ADP-ribosyl cyclase/cyclic ADP-ribose hydrolase" evidence="7">
    <location>
        <begin position="22"/>
        <end position="299"/>
    </location>
</feature>
<evidence type="ECO:0000256" key="4">
    <source>
        <dbReference type="ARBA" id="ARBA00022801"/>
    </source>
</evidence>
<evidence type="ECO:0000256" key="5">
    <source>
        <dbReference type="ARBA" id="ARBA00023027"/>
    </source>
</evidence>
<dbReference type="OrthoDB" id="9944984at2759"/>
<evidence type="ECO:0000256" key="7">
    <source>
        <dbReference type="SAM" id="SignalP"/>
    </source>
</evidence>
<dbReference type="EMBL" id="JAFDVH010000002">
    <property type="protein sequence ID" value="KAG7488312.1"/>
    <property type="molecule type" value="Genomic_DNA"/>
</dbReference>
<keyword evidence="4" id="KW-0378">Hydrolase</keyword>
<dbReference type="EC" id="3.2.2.6" evidence="2"/>
<keyword evidence="9" id="KW-1185">Reference proteome</keyword>
<dbReference type="CDD" id="cd04759">
    <property type="entry name" value="Rib_hydrolase"/>
    <property type="match status" value="1"/>
</dbReference>
<evidence type="ECO:0000313" key="8">
    <source>
        <dbReference type="EMBL" id="KAG7488312.1"/>
    </source>
</evidence>
<dbReference type="GO" id="GO:0005886">
    <property type="term" value="C:plasma membrane"/>
    <property type="evidence" value="ECO:0007669"/>
    <property type="project" value="TreeGrafter"/>
</dbReference>
<dbReference type="Gene3D" id="3.40.50.720">
    <property type="entry name" value="NAD(P)-binding Rossmann-like Domain"/>
    <property type="match status" value="1"/>
</dbReference>
<proteinExistence type="inferred from homology"/>
<keyword evidence="3" id="KW-0808">Transferase</keyword>
<feature type="signal peptide" evidence="7">
    <location>
        <begin position="1"/>
        <end position="21"/>
    </location>
</feature>
<dbReference type="PANTHER" id="PTHR10912:SF4">
    <property type="entry name" value="ADP-RIBOSYL CYCLASE_CYCLIC ADP-RIBOSE HYDROLASE 2"/>
    <property type="match status" value="1"/>
</dbReference>
<comment type="caution">
    <text evidence="8">The sequence shown here is derived from an EMBL/GenBank/DDBJ whole genome shotgun (WGS) entry which is preliminary data.</text>
</comment>
<evidence type="ECO:0000256" key="2">
    <source>
        <dbReference type="ARBA" id="ARBA00011982"/>
    </source>
</evidence>
<sequence length="299" mass="33593">MFARLYFSILALALISRMVDPRVVRLWLGDGTTPNLQEVIIGRCYNYIRVVNPSIGERNCTAIWNAFREAFIYRNACSVLPSDYQTFIFLASHQVPPNKALFWEKTKRLVHRYSDTTRRMMPLGDTLIGWLGDDLTWCGSSSGDGLDYMSCPTTAECEHNPVESFWRIASTTYASLSSGVIQVMLNGSVSDGAYPENSFFAKFELPYLRKDNISEVQIWVMDEVGGPDVESCGTESVGVLQRILKEEGFNHTCTDNYRAVRILQCVDSPSHPACLCPSAASTLQLLDLHLLTILLSFLF</sequence>
<keyword evidence="6" id="KW-1015">Disulfide bond</keyword>